<evidence type="ECO:0000313" key="4">
    <source>
        <dbReference type="EMBL" id="KAF2735861.1"/>
    </source>
</evidence>
<comment type="caution">
    <text evidence="4">The sequence shown here is derived from an EMBL/GenBank/DDBJ whole genome shotgun (WGS) entry which is preliminary data.</text>
</comment>
<feature type="signal peptide" evidence="3">
    <location>
        <begin position="1"/>
        <end position="20"/>
    </location>
</feature>
<keyword evidence="2" id="KW-0472">Membrane</keyword>
<reference evidence="4" key="1">
    <citation type="journal article" date="2020" name="Stud. Mycol.">
        <title>101 Dothideomycetes genomes: a test case for predicting lifestyles and emergence of pathogens.</title>
        <authorList>
            <person name="Haridas S."/>
            <person name="Albert R."/>
            <person name="Binder M."/>
            <person name="Bloem J."/>
            <person name="Labutti K."/>
            <person name="Salamov A."/>
            <person name="Andreopoulos B."/>
            <person name="Baker S."/>
            <person name="Barry K."/>
            <person name="Bills G."/>
            <person name="Bluhm B."/>
            <person name="Cannon C."/>
            <person name="Castanera R."/>
            <person name="Culley D."/>
            <person name="Daum C."/>
            <person name="Ezra D."/>
            <person name="Gonzalez J."/>
            <person name="Henrissat B."/>
            <person name="Kuo A."/>
            <person name="Liang C."/>
            <person name="Lipzen A."/>
            <person name="Lutzoni F."/>
            <person name="Magnuson J."/>
            <person name="Mondo S."/>
            <person name="Nolan M."/>
            <person name="Ohm R."/>
            <person name="Pangilinan J."/>
            <person name="Park H.-J."/>
            <person name="Ramirez L."/>
            <person name="Alfaro M."/>
            <person name="Sun H."/>
            <person name="Tritt A."/>
            <person name="Yoshinaga Y."/>
            <person name="Zwiers L.-H."/>
            <person name="Turgeon B."/>
            <person name="Goodwin S."/>
            <person name="Spatafora J."/>
            <person name="Crous P."/>
            <person name="Grigoriev I."/>
        </authorList>
    </citation>
    <scope>NUCLEOTIDE SEQUENCE</scope>
    <source>
        <strain evidence="4">CBS 125425</strain>
    </source>
</reference>
<dbReference type="OrthoDB" id="5425637at2759"/>
<keyword evidence="2" id="KW-1133">Transmembrane helix</keyword>
<keyword evidence="3" id="KW-0732">Signal</keyword>
<gene>
    <name evidence="4" type="ORF">EJ04DRAFT_401405</name>
</gene>
<dbReference type="AlphaFoldDB" id="A0A9P4R3N7"/>
<accession>A0A9P4R3N7</accession>
<feature type="chain" id="PRO_5040109497" description="Transmembrane protein" evidence="3">
    <location>
        <begin position="21"/>
        <end position="161"/>
    </location>
</feature>
<feature type="non-terminal residue" evidence="4">
    <location>
        <position position="161"/>
    </location>
</feature>
<keyword evidence="5" id="KW-1185">Reference proteome</keyword>
<evidence type="ECO:0000256" key="1">
    <source>
        <dbReference type="SAM" id="MobiDB-lite"/>
    </source>
</evidence>
<evidence type="ECO:0008006" key="6">
    <source>
        <dbReference type="Google" id="ProtNLM"/>
    </source>
</evidence>
<evidence type="ECO:0000256" key="2">
    <source>
        <dbReference type="SAM" id="Phobius"/>
    </source>
</evidence>
<proteinExistence type="predicted"/>
<evidence type="ECO:0000313" key="5">
    <source>
        <dbReference type="Proteomes" id="UP000799444"/>
    </source>
</evidence>
<dbReference type="Proteomes" id="UP000799444">
    <property type="component" value="Unassembled WGS sequence"/>
</dbReference>
<name>A0A9P4R3N7_9PLEO</name>
<evidence type="ECO:0000256" key="3">
    <source>
        <dbReference type="SAM" id="SignalP"/>
    </source>
</evidence>
<feature type="region of interest" description="Disordered" evidence="1">
    <location>
        <begin position="105"/>
        <end position="161"/>
    </location>
</feature>
<keyword evidence="2" id="KW-0812">Transmembrane</keyword>
<organism evidence="4 5">
    <name type="scientific">Polyplosphaeria fusca</name>
    <dbReference type="NCBI Taxonomy" id="682080"/>
    <lineage>
        <taxon>Eukaryota</taxon>
        <taxon>Fungi</taxon>
        <taxon>Dikarya</taxon>
        <taxon>Ascomycota</taxon>
        <taxon>Pezizomycotina</taxon>
        <taxon>Dothideomycetes</taxon>
        <taxon>Pleosporomycetidae</taxon>
        <taxon>Pleosporales</taxon>
        <taxon>Tetraplosphaeriaceae</taxon>
        <taxon>Polyplosphaeria</taxon>
    </lineage>
</organism>
<sequence>MIRSTLLYICFTLLPLLAFAQDAPQTSQPPSPGPGYNGGEDNPQDPSDAGAEGSSKGAFALSKGGLIAIIVVAVIVAVGGTGSAVLFWLAKKRQWDVRQSLRRASRRLTGRSDVATKRQNRRTGMRLASPPASARRERDVEKGVPASGQKDRTGTTTTITS</sequence>
<protein>
    <recommendedName>
        <fullName evidence="6">Transmembrane protein</fullName>
    </recommendedName>
</protein>
<feature type="region of interest" description="Disordered" evidence="1">
    <location>
        <begin position="24"/>
        <end position="55"/>
    </location>
</feature>
<feature type="transmembrane region" description="Helical" evidence="2">
    <location>
        <begin position="66"/>
        <end position="90"/>
    </location>
</feature>
<dbReference type="EMBL" id="ML996131">
    <property type="protein sequence ID" value="KAF2735861.1"/>
    <property type="molecule type" value="Genomic_DNA"/>
</dbReference>